<proteinExistence type="predicted"/>
<reference evidence="1 2" key="1">
    <citation type="submission" date="2011-02" db="EMBL/GenBank/DDBJ databases">
        <title>The Genome Sequence of Sphaeroforma arctica JP610.</title>
        <authorList>
            <consortium name="The Broad Institute Genome Sequencing Platform"/>
            <person name="Russ C."/>
            <person name="Cuomo C."/>
            <person name="Young S.K."/>
            <person name="Zeng Q."/>
            <person name="Gargeya S."/>
            <person name="Alvarado L."/>
            <person name="Berlin A."/>
            <person name="Chapman S.B."/>
            <person name="Chen Z."/>
            <person name="Freedman E."/>
            <person name="Gellesch M."/>
            <person name="Goldberg J."/>
            <person name="Griggs A."/>
            <person name="Gujja S."/>
            <person name="Heilman E."/>
            <person name="Heiman D."/>
            <person name="Howarth C."/>
            <person name="Mehta T."/>
            <person name="Neiman D."/>
            <person name="Pearson M."/>
            <person name="Roberts A."/>
            <person name="Saif S."/>
            <person name="Shea T."/>
            <person name="Shenoy N."/>
            <person name="Sisk P."/>
            <person name="Stolte C."/>
            <person name="Sykes S."/>
            <person name="White J."/>
            <person name="Yandava C."/>
            <person name="Burger G."/>
            <person name="Gray M.W."/>
            <person name="Holland P.W.H."/>
            <person name="King N."/>
            <person name="Lang F.B.F."/>
            <person name="Roger A.J."/>
            <person name="Ruiz-Trillo I."/>
            <person name="Haas B."/>
            <person name="Nusbaum C."/>
            <person name="Birren B."/>
        </authorList>
    </citation>
    <scope>NUCLEOTIDE SEQUENCE [LARGE SCALE GENOMIC DNA]</scope>
    <source>
        <strain evidence="1 2">JP610</strain>
    </source>
</reference>
<evidence type="ECO:0000313" key="1">
    <source>
        <dbReference type="EMBL" id="KNC80802.1"/>
    </source>
</evidence>
<evidence type="ECO:0000313" key="2">
    <source>
        <dbReference type="Proteomes" id="UP000054560"/>
    </source>
</evidence>
<dbReference type="RefSeq" id="XP_014154704.1">
    <property type="nucleotide sequence ID" value="XM_014299229.1"/>
</dbReference>
<sequence length="105" mass="11158">MAYNGESRMSFHGDGASIANIQGGPSSPSNVDGKAVVFQDDMVMGPNEGSFWVKVRHGTPTLCIPIFIMSFAEKMVTISMSATSSEFGAITTRTLSTTDVYLAQA</sequence>
<protein>
    <submittedName>
        <fullName evidence="1">Uncharacterized protein</fullName>
    </submittedName>
</protein>
<organism evidence="1 2">
    <name type="scientific">Sphaeroforma arctica JP610</name>
    <dbReference type="NCBI Taxonomy" id="667725"/>
    <lineage>
        <taxon>Eukaryota</taxon>
        <taxon>Ichthyosporea</taxon>
        <taxon>Ichthyophonida</taxon>
        <taxon>Sphaeroforma</taxon>
    </lineage>
</organism>
<gene>
    <name evidence="1" type="ORF">SARC_06851</name>
</gene>
<dbReference type="Proteomes" id="UP000054560">
    <property type="component" value="Unassembled WGS sequence"/>
</dbReference>
<keyword evidence="2" id="KW-1185">Reference proteome</keyword>
<dbReference type="EMBL" id="KQ242106">
    <property type="protein sequence ID" value="KNC80802.1"/>
    <property type="molecule type" value="Genomic_DNA"/>
</dbReference>
<name>A0A0L0FVE0_9EUKA</name>
<accession>A0A0L0FVE0</accession>
<dbReference type="AlphaFoldDB" id="A0A0L0FVE0"/>
<dbReference type="GeneID" id="25907355"/>